<feature type="domain" description="GED" evidence="2">
    <location>
        <begin position="511"/>
        <end position="602"/>
    </location>
</feature>
<dbReference type="GO" id="GO:0000266">
    <property type="term" value="P:mitochondrial fission"/>
    <property type="evidence" value="ECO:0007669"/>
    <property type="project" value="TreeGrafter"/>
</dbReference>
<dbReference type="AlphaFoldDB" id="A0AA38R6T5"/>
<dbReference type="GO" id="GO:0048312">
    <property type="term" value="P:intracellular distribution of mitochondria"/>
    <property type="evidence" value="ECO:0007669"/>
    <property type="project" value="TreeGrafter"/>
</dbReference>
<dbReference type="EMBL" id="JANBVN010000137">
    <property type="protein sequence ID" value="KAJ9138988.1"/>
    <property type="molecule type" value="Genomic_DNA"/>
</dbReference>
<evidence type="ECO:0000259" key="2">
    <source>
        <dbReference type="PROSITE" id="PS51388"/>
    </source>
</evidence>
<evidence type="ECO:0000313" key="4">
    <source>
        <dbReference type="EMBL" id="KAJ9138988.1"/>
    </source>
</evidence>
<sequence length="636" mass="71152">MARNVSLDSAVLNQLSTAEAKNLLDTIDDLRELQVGDIVSLPQIIVVGAQSSGKSSVLEAISHVRFPTDGGVCTRFATELILRQAPTTTVDVSIQFSNKNDQSAARPFQLSGFSRDNLPELVNQAKERMGIRDGIKEFSDDILRVEITGPEMESLTLVDLPGLYQGSTADQSEEGVEFVDHLVDRYMRQENSIILAVVSAGYGLANQKILDKTKKHDPKRERTLGVITKPDLAGLAEQRHFLQLVKNQETAHTLALGWHVLRNRADKEEEQGLGDNERDAQEAQFFQTSPWSISKKTLPGLIGKIETNLDLRTAELQRLGMTRSTPDEWRSYLLGVARDFERLALEAVDGRYRDPFFGDIHDHTRKLRALLRNLNRAFDVTLCTKGARYEFEWYAAEDGSSKSYDDGDRISGGDTDRDQPAYLWPFIAEYKFPNPEPRSKAQVNEELEKWASANQGREFPGSPNNSLAIELFKMQARPWKAIAEFHVTKVLDVAKMIFANAEDLRNNIFGTQGAIDMTVAYYEMSLGIFTDNVINLAIENCIVCDIPNILTTTEVGGMKEDRLKALASESEEVQAQRIMLQEQVDILRHGLQKCKQHKPRESASLPLDFLGHPASASNGQSTSSKPSPQTFRLRIS</sequence>
<organism evidence="4 5">
    <name type="scientific">Coniochaeta hoffmannii</name>
    <dbReference type="NCBI Taxonomy" id="91930"/>
    <lineage>
        <taxon>Eukaryota</taxon>
        <taxon>Fungi</taxon>
        <taxon>Dikarya</taxon>
        <taxon>Ascomycota</taxon>
        <taxon>Pezizomycotina</taxon>
        <taxon>Sordariomycetes</taxon>
        <taxon>Sordariomycetidae</taxon>
        <taxon>Coniochaetales</taxon>
        <taxon>Coniochaetaceae</taxon>
        <taxon>Coniochaeta</taxon>
    </lineage>
</organism>
<reference evidence="4" key="1">
    <citation type="submission" date="2022-07" db="EMBL/GenBank/DDBJ databases">
        <title>Fungi with potential for degradation of polypropylene.</title>
        <authorList>
            <person name="Gostincar C."/>
        </authorList>
    </citation>
    <scope>NUCLEOTIDE SEQUENCE</scope>
    <source>
        <strain evidence="4">EXF-13287</strain>
    </source>
</reference>
<dbReference type="GO" id="GO:0016559">
    <property type="term" value="P:peroxisome fission"/>
    <property type="evidence" value="ECO:0007669"/>
    <property type="project" value="TreeGrafter"/>
</dbReference>
<accession>A0AA38R6T5</accession>
<feature type="region of interest" description="Disordered" evidence="1">
    <location>
        <begin position="605"/>
        <end position="636"/>
    </location>
</feature>
<dbReference type="GO" id="GO:0008017">
    <property type="term" value="F:microtubule binding"/>
    <property type="evidence" value="ECO:0007669"/>
    <property type="project" value="TreeGrafter"/>
</dbReference>
<feature type="compositionally biased region" description="Polar residues" evidence="1">
    <location>
        <begin position="615"/>
        <end position="630"/>
    </location>
</feature>
<comment type="caution">
    <text evidence="4">The sequence shown here is derived from an EMBL/GenBank/DDBJ whole genome shotgun (WGS) entry which is preliminary data.</text>
</comment>
<dbReference type="Gene3D" id="3.40.50.300">
    <property type="entry name" value="P-loop containing nucleotide triphosphate hydrolases"/>
    <property type="match status" value="1"/>
</dbReference>
<dbReference type="CDD" id="cd08771">
    <property type="entry name" value="DLP_1"/>
    <property type="match status" value="1"/>
</dbReference>
<dbReference type="PROSITE" id="PS51718">
    <property type="entry name" value="G_DYNAMIN_2"/>
    <property type="match status" value="1"/>
</dbReference>
<proteinExistence type="predicted"/>
<dbReference type="PROSITE" id="PS51388">
    <property type="entry name" value="GED"/>
    <property type="match status" value="1"/>
</dbReference>
<dbReference type="Proteomes" id="UP001174691">
    <property type="component" value="Unassembled WGS sequence"/>
</dbReference>
<dbReference type="InterPro" id="IPR022812">
    <property type="entry name" value="Dynamin"/>
</dbReference>
<dbReference type="InterPro" id="IPR001401">
    <property type="entry name" value="Dynamin_GTPase"/>
</dbReference>
<dbReference type="GO" id="GO:0005525">
    <property type="term" value="F:GTP binding"/>
    <property type="evidence" value="ECO:0007669"/>
    <property type="project" value="InterPro"/>
</dbReference>
<dbReference type="GO" id="GO:0005739">
    <property type="term" value="C:mitochondrion"/>
    <property type="evidence" value="ECO:0007669"/>
    <property type="project" value="TreeGrafter"/>
</dbReference>
<evidence type="ECO:0000313" key="5">
    <source>
        <dbReference type="Proteomes" id="UP001174691"/>
    </source>
</evidence>
<dbReference type="SUPFAM" id="SSF52540">
    <property type="entry name" value="P-loop containing nucleoside triphosphate hydrolases"/>
    <property type="match status" value="1"/>
</dbReference>
<dbReference type="GO" id="GO:0016020">
    <property type="term" value="C:membrane"/>
    <property type="evidence" value="ECO:0007669"/>
    <property type="project" value="TreeGrafter"/>
</dbReference>
<gene>
    <name evidence="4" type="ORF">NKR19_g7636</name>
</gene>
<dbReference type="InterPro" id="IPR027417">
    <property type="entry name" value="P-loop_NTPase"/>
</dbReference>
<dbReference type="GO" id="GO:0005874">
    <property type="term" value="C:microtubule"/>
    <property type="evidence" value="ECO:0007669"/>
    <property type="project" value="TreeGrafter"/>
</dbReference>
<evidence type="ECO:0000259" key="3">
    <source>
        <dbReference type="PROSITE" id="PS51718"/>
    </source>
</evidence>
<dbReference type="PRINTS" id="PR00195">
    <property type="entry name" value="DYNAMIN"/>
</dbReference>
<name>A0AA38R6T5_9PEZI</name>
<dbReference type="PANTHER" id="PTHR11566:SF21">
    <property type="entry name" value="DYNAMIN RELATED PROTEIN 1, ISOFORM A"/>
    <property type="match status" value="1"/>
</dbReference>
<dbReference type="SMART" id="SM00053">
    <property type="entry name" value="DYNc"/>
    <property type="match status" value="1"/>
</dbReference>
<protein>
    <submittedName>
        <fullName evidence="4">Interferon-induced GTP-binding protein Mx3</fullName>
    </submittedName>
</protein>
<evidence type="ECO:0000256" key="1">
    <source>
        <dbReference type="SAM" id="MobiDB-lite"/>
    </source>
</evidence>
<dbReference type="InterPro" id="IPR045063">
    <property type="entry name" value="Dynamin_N"/>
</dbReference>
<dbReference type="PANTHER" id="PTHR11566">
    <property type="entry name" value="DYNAMIN"/>
    <property type="match status" value="1"/>
</dbReference>
<dbReference type="InterPro" id="IPR030381">
    <property type="entry name" value="G_DYNAMIN_dom"/>
</dbReference>
<dbReference type="GO" id="GO:0003924">
    <property type="term" value="F:GTPase activity"/>
    <property type="evidence" value="ECO:0007669"/>
    <property type="project" value="InterPro"/>
</dbReference>
<dbReference type="InterPro" id="IPR020850">
    <property type="entry name" value="GED_dom"/>
</dbReference>
<dbReference type="Pfam" id="PF00350">
    <property type="entry name" value="Dynamin_N"/>
    <property type="match status" value="1"/>
</dbReference>
<feature type="domain" description="Dynamin-type G" evidence="3">
    <location>
        <begin position="38"/>
        <end position="310"/>
    </location>
</feature>
<dbReference type="GO" id="GO:0006897">
    <property type="term" value="P:endocytosis"/>
    <property type="evidence" value="ECO:0007669"/>
    <property type="project" value="TreeGrafter"/>
</dbReference>
<keyword evidence="5" id="KW-1185">Reference proteome</keyword>